<comment type="catalytic activity">
    <reaction evidence="15 16">
        <text>a ubiquinone + NADH + 5 H(+)(in) = a ubiquinol + NAD(+) + 4 H(+)(out)</text>
        <dbReference type="Rhea" id="RHEA:29091"/>
        <dbReference type="Rhea" id="RHEA-COMP:9565"/>
        <dbReference type="Rhea" id="RHEA-COMP:9566"/>
        <dbReference type="ChEBI" id="CHEBI:15378"/>
        <dbReference type="ChEBI" id="CHEBI:16389"/>
        <dbReference type="ChEBI" id="CHEBI:17976"/>
        <dbReference type="ChEBI" id="CHEBI:57540"/>
        <dbReference type="ChEBI" id="CHEBI:57945"/>
        <dbReference type="EC" id="7.1.1.2"/>
    </reaction>
</comment>
<dbReference type="PANTHER" id="PTHR42829">
    <property type="entry name" value="NADH-UBIQUINONE OXIDOREDUCTASE CHAIN 5"/>
    <property type="match status" value="1"/>
</dbReference>
<feature type="transmembrane region" description="Helical" evidence="16">
    <location>
        <begin position="278"/>
        <end position="298"/>
    </location>
</feature>
<evidence type="ECO:0000256" key="10">
    <source>
        <dbReference type="ARBA" id="ARBA00022989"/>
    </source>
</evidence>
<feature type="transmembrane region" description="Helical" evidence="16">
    <location>
        <begin position="377"/>
        <end position="398"/>
    </location>
</feature>
<evidence type="ECO:0000256" key="13">
    <source>
        <dbReference type="ARBA" id="ARBA00023128"/>
    </source>
</evidence>
<dbReference type="Pfam" id="PF00361">
    <property type="entry name" value="Proton_antipo_M"/>
    <property type="match status" value="1"/>
</dbReference>
<evidence type="ECO:0000256" key="6">
    <source>
        <dbReference type="ARBA" id="ARBA00022692"/>
    </source>
</evidence>
<feature type="transmembrane region" description="Helical" evidence="16">
    <location>
        <begin position="92"/>
        <end position="109"/>
    </location>
</feature>
<evidence type="ECO:0000259" key="19">
    <source>
        <dbReference type="Pfam" id="PF06455"/>
    </source>
</evidence>
<keyword evidence="11 16" id="KW-0520">NAD</keyword>
<evidence type="ECO:0000259" key="18">
    <source>
        <dbReference type="Pfam" id="PF00662"/>
    </source>
</evidence>
<dbReference type="Pfam" id="PF00662">
    <property type="entry name" value="Proton_antipo_N"/>
    <property type="match status" value="1"/>
</dbReference>
<feature type="domain" description="NADH:quinone oxidoreductase/Mrp antiporter transmembrane" evidence="17">
    <location>
        <begin position="111"/>
        <end position="382"/>
    </location>
</feature>
<evidence type="ECO:0000256" key="9">
    <source>
        <dbReference type="ARBA" id="ARBA00022982"/>
    </source>
</evidence>
<feature type="transmembrane region" description="Helical" evidence="16">
    <location>
        <begin position="304"/>
        <end position="324"/>
    </location>
</feature>
<dbReference type="GO" id="GO:0042773">
    <property type="term" value="P:ATP synthesis coupled electron transport"/>
    <property type="evidence" value="ECO:0007669"/>
    <property type="project" value="InterPro"/>
</dbReference>
<name>A0A516EZL4_9BIVA</name>
<evidence type="ECO:0000259" key="17">
    <source>
        <dbReference type="Pfam" id="PF00361"/>
    </source>
</evidence>
<proteinExistence type="inferred from homology"/>
<accession>A0A516EZL4</accession>
<feature type="domain" description="NADH-Ubiquinone oxidoreductase (complex I) chain 5 N-terminal" evidence="18">
    <location>
        <begin position="46"/>
        <end position="92"/>
    </location>
</feature>
<dbReference type="PRINTS" id="PR01434">
    <property type="entry name" value="NADHDHGNASE5"/>
</dbReference>
<keyword evidence="12 16" id="KW-0830">Ubiquinone</keyword>
<dbReference type="PANTHER" id="PTHR42829:SF2">
    <property type="entry name" value="NADH-UBIQUINONE OXIDOREDUCTASE CHAIN 5"/>
    <property type="match status" value="1"/>
</dbReference>
<evidence type="ECO:0000256" key="4">
    <source>
        <dbReference type="ARBA" id="ARBA00022448"/>
    </source>
</evidence>
<dbReference type="GO" id="GO:0005743">
    <property type="term" value="C:mitochondrial inner membrane"/>
    <property type="evidence" value="ECO:0007669"/>
    <property type="project" value="UniProtKB-SubCell"/>
</dbReference>
<feature type="domain" description="NADH dehydrogenase subunit 5 C-terminal" evidence="19">
    <location>
        <begin position="393"/>
        <end position="566"/>
    </location>
</feature>
<organism evidence="20">
    <name type="scientific">Septifer bilocularis</name>
    <dbReference type="NCBI Taxonomy" id="102393"/>
    <lineage>
        <taxon>Eukaryota</taxon>
        <taxon>Metazoa</taxon>
        <taxon>Spiralia</taxon>
        <taxon>Lophotrochozoa</taxon>
        <taxon>Mollusca</taxon>
        <taxon>Bivalvia</taxon>
        <taxon>Autobranchia</taxon>
        <taxon>Pteriomorphia</taxon>
        <taxon>Mytilida</taxon>
        <taxon>Mytiloidea</taxon>
        <taxon>Mytilidae</taxon>
        <taxon>Mytilinae</taxon>
        <taxon>Septifer</taxon>
    </lineage>
</organism>
<dbReference type="InterPro" id="IPR010934">
    <property type="entry name" value="NADH_DH_su5_C"/>
</dbReference>
<keyword evidence="7" id="KW-0999">Mitochondrion inner membrane</keyword>
<dbReference type="InterPro" id="IPR003945">
    <property type="entry name" value="NU5C-like"/>
</dbReference>
<evidence type="ECO:0000313" key="20">
    <source>
        <dbReference type="EMBL" id="QDO71939.1"/>
    </source>
</evidence>
<dbReference type="EC" id="7.1.1.2" evidence="2 16"/>
<gene>
    <name evidence="20" type="primary">nad5</name>
</gene>
<dbReference type="GO" id="GO:0008137">
    <property type="term" value="F:NADH dehydrogenase (ubiquinone) activity"/>
    <property type="evidence" value="ECO:0007669"/>
    <property type="project" value="UniProtKB-EC"/>
</dbReference>
<feature type="transmembrane region" description="Helical" evidence="16">
    <location>
        <begin position="551"/>
        <end position="573"/>
    </location>
</feature>
<keyword evidence="6 16" id="KW-0812">Transmembrane</keyword>
<reference evidence="20" key="1">
    <citation type="journal article" date="2019" name="Mol. Phylogenet. Evol.">
        <title>A mitochondrial genome phylogeny of Mytilidae (Bivalvia: Mytilida).</title>
        <authorList>
            <person name="Lee Y."/>
            <person name="Kwak H."/>
            <person name="Shin J."/>
            <person name="Kim S.C."/>
            <person name="Kim T."/>
            <person name="Park J.K."/>
        </authorList>
    </citation>
    <scope>NUCLEOTIDE SEQUENCE</scope>
</reference>
<keyword evidence="9" id="KW-0249">Electron transport</keyword>
<evidence type="ECO:0000256" key="14">
    <source>
        <dbReference type="ARBA" id="ARBA00023136"/>
    </source>
</evidence>
<feature type="transmembrane region" description="Helical" evidence="16">
    <location>
        <begin position="147"/>
        <end position="165"/>
    </location>
</feature>
<comment type="subcellular location">
    <subcellularLocation>
        <location evidence="1">Mitochondrion inner membrane</location>
        <topology evidence="1">Multi-pass membrane protein</topology>
    </subcellularLocation>
</comment>
<dbReference type="InterPro" id="IPR001750">
    <property type="entry name" value="ND/Mrp_TM"/>
</dbReference>
<evidence type="ECO:0000256" key="2">
    <source>
        <dbReference type="ARBA" id="ARBA00012944"/>
    </source>
</evidence>
<dbReference type="InterPro" id="IPR001516">
    <property type="entry name" value="Proton_antipo_N"/>
</dbReference>
<feature type="transmembrane region" description="Helical" evidence="16">
    <location>
        <begin position="54"/>
        <end position="80"/>
    </location>
</feature>
<keyword evidence="10 16" id="KW-1133">Transmembrane helix</keyword>
<evidence type="ECO:0000256" key="5">
    <source>
        <dbReference type="ARBA" id="ARBA00022660"/>
    </source>
</evidence>
<feature type="transmembrane region" description="Helical" evidence="16">
    <location>
        <begin position="419"/>
        <end position="437"/>
    </location>
</feature>
<geneLocation type="mitochondrion" evidence="20"/>
<dbReference type="Pfam" id="PF06455">
    <property type="entry name" value="NADH5_C"/>
    <property type="match status" value="1"/>
</dbReference>
<keyword evidence="4 16" id="KW-0813">Transport</keyword>
<feature type="transmembrane region" description="Helical" evidence="16">
    <location>
        <begin position="336"/>
        <end position="357"/>
    </location>
</feature>
<comment type="similarity">
    <text evidence="16">Belongs to the complex I subunit 5 family.</text>
</comment>
<evidence type="ECO:0000256" key="15">
    <source>
        <dbReference type="ARBA" id="ARBA00049551"/>
    </source>
</evidence>
<evidence type="ECO:0000256" key="8">
    <source>
        <dbReference type="ARBA" id="ARBA00022967"/>
    </source>
</evidence>
<keyword evidence="5" id="KW-0679">Respiratory chain</keyword>
<feature type="transmembrane region" description="Helical" evidence="16">
    <location>
        <begin position="457"/>
        <end position="478"/>
    </location>
</feature>
<feature type="transmembrane region" description="Helical" evidence="16">
    <location>
        <begin position="171"/>
        <end position="190"/>
    </location>
</feature>
<evidence type="ECO:0000256" key="7">
    <source>
        <dbReference type="ARBA" id="ARBA00022792"/>
    </source>
</evidence>
<evidence type="ECO:0000256" key="3">
    <source>
        <dbReference type="ARBA" id="ARBA00021096"/>
    </source>
</evidence>
<sequence length="574" mass="65417">MNVKINFEMCVKKLWLILWCLLGALFIVMCGNMKDLIVMEFDYLISESFVFSFGLIFDSLSIGFVGCIMLISGSVFVYSIWYMDNEVFFKRFIFLVYLFVLSMMFMIMTCNLVSLLIGWDGLGLTSFLLVCYYQNNKSLSGAMLTALSNRVGDVFILFSICFFMNEGGWSLYSYNSMMYMFYFCLIILFAGMTKSAQMPFVAWLPAAMAAPTPVSSLVHSSTLVTAGVYLVLRSYGCLVHSPVSFLILKFLSIITLVLAGSSALSVVDLKKVVALSTLSQLSVMMFSISIMLPFISFFHLVTHAVFKALLFLSAGCFIHSLLNCQDYRMIGSGWKLVPFTSVAMICANMSLCGVPFMSGFFSKDLIIEMSVMGGDVFFIYFMELLGFFFSSWYSMRIMMNVIFGESFYFVKHTKWSEPFELKFSYFFLLCGAVMVGAVMKSKVVCFNEIAMIMNVDFVFFLFFWLYGLSAFFISLFIVSHFYKTMKINEFLGSVWWMENLSSQPFSYGVMNLSDSLVKVLDKGWLEFLGPQGLFYFGSLLSKHNQYNQSLFFLYSVSVMMIFVICCCMVMKILL</sequence>
<keyword evidence="8" id="KW-1278">Translocase</keyword>
<comment type="function">
    <text evidence="16">Core subunit of the mitochondrial membrane respiratory chain NADH dehydrogenase (Complex I) which catalyzes electron transfer from NADH through the respiratory chain, using ubiquinone as an electron acceptor. Essential for the catalytic activity and assembly of complex I.</text>
</comment>
<protein>
    <recommendedName>
        <fullName evidence="3 16">NADH-ubiquinone oxidoreductase chain 5</fullName>
        <ecNumber evidence="2 16">7.1.1.2</ecNumber>
    </recommendedName>
</protein>
<dbReference type="AlphaFoldDB" id="A0A516EZL4"/>
<evidence type="ECO:0000256" key="1">
    <source>
        <dbReference type="ARBA" id="ARBA00004448"/>
    </source>
</evidence>
<feature type="transmembrane region" description="Helical" evidence="16">
    <location>
        <begin position="243"/>
        <end position="266"/>
    </location>
</feature>
<evidence type="ECO:0000256" key="12">
    <source>
        <dbReference type="ARBA" id="ARBA00023075"/>
    </source>
</evidence>
<dbReference type="GO" id="GO:0015990">
    <property type="term" value="P:electron transport coupled proton transport"/>
    <property type="evidence" value="ECO:0007669"/>
    <property type="project" value="TreeGrafter"/>
</dbReference>
<evidence type="ECO:0000256" key="16">
    <source>
        <dbReference type="RuleBase" id="RU003404"/>
    </source>
</evidence>
<keyword evidence="13 16" id="KW-0496">Mitochondrion</keyword>
<dbReference type="EMBL" id="MK721549">
    <property type="protein sequence ID" value="QDO71939.1"/>
    <property type="molecule type" value="Genomic_DNA"/>
</dbReference>
<evidence type="ECO:0000256" key="11">
    <source>
        <dbReference type="ARBA" id="ARBA00023027"/>
    </source>
</evidence>
<keyword evidence="14 16" id="KW-0472">Membrane</keyword>
<dbReference type="GO" id="GO:0003954">
    <property type="term" value="F:NADH dehydrogenase activity"/>
    <property type="evidence" value="ECO:0007669"/>
    <property type="project" value="TreeGrafter"/>
</dbReference>